<name>A0ABR3RWC1_9PLEO</name>
<accession>A0ABR3RWC1</accession>
<organism evidence="2 3">
    <name type="scientific">Nothophoma quercina</name>
    <dbReference type="NCBI Taxonomy" id="749835"/>
    <lineage>
        <taxon>Eukaryota</taxon>
        <taxon>Fungi</taxon>
        <taxon>Dikarya</taxon>
        <taxon>Ascomycota</taxon>
        <taxon>Pezizomycotina</taxon>
        <taxon>Dothideomycetes</taxon>
        <taxon>Pleosporomycetidae</taxon>
        <taxon>Pleosporales</taxon>
        <taxon>Pleosporineae</taxon>
        <taxon>Didymellaceae</taxon>
        <taxon>Nothophoma</taxon>
    </lineage>
</organism>
<protein>
    <submittedName>
        <fullName evidence="2">Uncharacterized protein</fullName>
    </submittedName>
</protein>
<feature type="compositionally biased region" description="Basic and acidic residues" evidence="1">
    <location>
        <begin position="124"/>
        <end position="135"/>
    </location>
</feature>
<sequence>MPPKKVAAANGETGEGKFTWEGANENKLLLIILGRHIQTSEFEEVAKAFPGATGGAIRNRISVLRAKQKKVYEELGWELPNGNATPAKKGKATPSKRAADEDGENGEPETPTKKPKTPRKKKETKSSTPEKKDSGAEDDDEKMGGVKAEEEEV</sequence>
<evidence type="ECO:0000313" key="3">
    <source>
        <dbReference type="Proteomes" id="UP001521222"/>
    </source>
</evidence>
<evidence type="ECO:0000256" key="1">
    <source>
        <dbReference type="SAM" id="MobiDB-lite"/>
    </source>
</evidence>
<gene>
    <name evidence="2" type="ORF">SLS59_001926</name>
</gene>
<dbReference type="Proteomes" id="UP001521222">
    <property type="component" value="Unassembled WGS sequence"/>
</dbReference>
<evidence type="ECO:0000313" key="2">
    <source>
        <dbReference type="EMBL" id="KAL1608736.1"/>
    </source>
</evidence>
<proteinExistence type="predicted"/>
<feature type="compositionally biased region" description="Basic and acidic residues" evidence="1">
    <location>
        <begin position="142"/>
        <end position="153"/>
    </location>
</feature>
<comment type="caution">
    <text evidence="2">The sequence shown here is derived from an EMBL/GenBank/DDBJ whole genome shotgun (WGS) entry which is preliminary data.</text>
</comment>
<reference evidence="2 3" key="1">
    <citation type="submission" date="2024-02" db="EMBL/GenBank/DDBJ databases">
        <title>De novo assembly and annotation of 12 fungi associated with fruit tree decline syndrome in Ontario, Canada.</title>
        <authorList>
            <person name="Sulman M."/>
            <person name="Ellouze W."/>
            <person name="Ilyukhin E."/>
        </authorList>
    </citation>
    <scope>NUCLEOTIDE SEQUENCE [LARGE SCALE GENOMIC DNA]</scope>
    <source>
        <strain evidence="2 3">M97-236</strain>
    </source>
</reference>
<keyword evidence="3" id="KW-1185">Reference proteome</keyword>
<feature type="region of interest" description="Disordered" evidence="1">
    <location>
        <begin position="76"/>
        <end position="153"/>
    </location>
</feature>
<dbReference type="EMBL" id="JAKIXB020000005">
    <property type="protein sequence ID" value="KAL1608736.1"/>
    <property type="molecule type" value="Genomic_DNA"/>
</dbReference>
<feature type="compositionally biased region" description="Basic residues" evidence="1">
    <location>
        <begin position="113"/>
        <end position="123"/>
    </location>
</feature>